<dbReference type="PANTHER" id="PTHR31694">
    <property type="entry name" value="DESICCATION-LIKE PROTEIN"/>
    <property type="match status" value="1"/>
</dbReference>
<accession>A0A7X1TSC2</accession>
<sequence>MSNDTPNTSTRRKFLGMAGLVGAGAVLSSCTSVIATTPKKPNLDAAIFNFALNLEYLEAAFYLAAVGRLDELTAAGGDAGKVILPAGFTGRGGATLPGLTGDMLAMANEIADDELAHVRFIRGVLKTGAVAQPRLDLGPAFDAAGRAASGGAITGFNPYANELFFLHGAFIFEDVGVTAYKGAARLISDDSANGNLEQAAGILAVEAYHSGSIRTQLYRRRGEAAAAGLNVEAVVQAISNLRDSVDGADDRDQGITATGNAGVPARSANIVPTDANGVAFSRTPRQVANIVFLSQGQAKGGFFPDGLSATTAAGGAVNYTPLLNL</sequence>
<name>A0A7X1TSC2_9DEIO</name>
<organism evidence="1 2">
    <name type="scientific">Deinococcus terrestris</name>
    <dbReference type="NCBI Taxonomy" id="2651870"/>
    <lineage>
        <taxon>Bacteria</taxon>
        <taxon>Thermotogati</taxon>
        <taxon>Deinococcota</taxon>
        <taxon>Deinococci</taxon>
        <taxon>Deinococcales</taxon>
        <taxon>Deinococcaceae</taxon>
        <taxon>Deinococcus</taxon>
    </lineage>
</organism>
<gene>
    <name evidence="1" type="ORF">F8S09_11525</name>
</gene>
<dbReference type="NCBIfam" id="TIGR01409">
    <property type="entry name" value="TAT_signal_seq"/>
    <property type="match status" value="1"/>
</dbReference>
<keyword evidence="2" id="KW-1185">Reference proteome</keyword>
<dbReference type="PROSITE" id="PS51318">
    <property type="entry name" value="TAT"/>
    <property type="match status" value="1"/>
</dbReference>
<dbReference type="InterPro" id="IPR006311">
    <property type="entry name" value="TAT_signal"/>
</dbReference>
<dbReference type="InterPro" id="IPR052965">
    <property type="entry name" value="Pigment-catalase-like"/>
</dbReference>
<dbReference type="Pfam" id="PF13668">
    <property type="entry name" value="Ferritin_2"/>
    <property type="match status" value="1"/>
</dbReference>
<dbReference type="EMBL" id="WBSL01000005">
    <property type="protein sequence ID" value="MPY67314.1"/>
    <property type="molecule type" value="Genomic_DNA"/>
</dbReference>
<dbReference type="InterPro" id="IPR019546">
    <property type="entry name" value="TAT_signal_bac_arc"/>
</dbReference>
<evidence type="ECO:0000313" key="2">
    <source>
        <dbReference type="Proteomes" id="UP000484842"/>
    </source>
</evidence>
<dbReference type="PANTHER" id="PTHR31694:SF26">
    <property type="entry name" value="OS05G0151100 PROTEIN"/>
    <property type="match status" value="1"/>
</dbReference>
<dbReference type="RefSeq" id="WP_152871649.1">
    <property type="nucleotide sequence ID" value="NZ_WBSL01000005.1"/>
</dbReference>
<protein>
    <submittedName>
        <fullName evidence="1">Ferritin-like domain-containing protein</fullName>
    </submittedName>
</protein>
<proteinExistence type="predicted"/>
<reference evidence="1 2" key="1">
    <citation type="submission" date="2019-10" db="EMBL/GenBank/DDBJ databases">
        <title>Deinococcus sp. isolated from soil.</title>
        <authorList>
            <person name="Li Y."/>
            <person name="Wang J."/>
        </authorList>
    </citation>
    <scope>NUCLEOTIDE SEQUENCE [LARGE SCALE GENOMIC DNA]</scope>
    <source>
        <strain evidence="1 2">SDU3-2</strain>
    </source>
</reference>
<dbReference type="Proteomes" id="UP000484842">
    <property type="component" value="Unassembled WGS sequence"/>
</dbReference>
<evidence type="ECO:0000313" key="1">
    <source>
        <dbReference type="EMBL" id="MPY67314.1"/>
    </source>
</evidence>
<dbReference type="AlphaFoldDB" id="A0A7X1TSC2"/>
<comment type="caution">
    <text evidence="1">The sequence shown here is derived from an EMBL/GenBank/DDBJ whole genome shotgun (WGS) entry which is preliminary data.</text>
</comment>